<gene>
    <name evidence="1" type="ORF">FFV09_06515</name>
</gene>
<reference evidence="1 2" key="1">
    <citation type="submission" date="2019-06" db="EMBL/GenBank/DDBJ databases">
        <title>Saccharibacillus brassicae sp. nov., an endophytic bacterium isolated from Chinese cabbage seeds (Brassica pekinensis).</title>
        <authorList>
            <person name="Jiang L."/>
            <person name="Lee J."/>
            <person name="Kim S.W."/>
        </authorList>
    </citation>
    <scope>NUCLEOTIDE SEQUENCE [LARGE SCALE GENOMIC DNA]</scope>
    <source>
        <strain evidence="2">KCTC 43072 / ATSA2</strain>
    </source>
</reference>
<dbReference type="RefSeq" id="WP_141447100.1">
    <property type="nucleotide sequence ID" value="NZ_CP041217.1"/>
</dbReference>
<dbReference type="InterPro" id="IPR009910">
    <property type="entry name" value="DUF1450"/>
</dbReference>
<dbReference type="OrthoDB" id="1684419at2"/>
<dbReference type="Pfam" id="PF07293">
    <property type="entry name" value="DUF1450"/>
    <property type="match status" value="1"/>
</dbReference>
<keyword evidence="2" id="KW-1185">Reference proteome</keyword>
<organism evidence="1 2">
    <name type="scientific">Saccharibacillus brassicae</name>
    <dbReference type="NCBI Taxonomy" id="2583377"/>
    <lineage>
        <taxon>Bacteria</taxon>
        <taxon>Bacillati</taxon>
        <taxon>Bacillota</taxon>
        <taxon>Bacilli</taxon>
        <taxon>Bacillales</taxon>
        <taxon>Paenibacillaceae</taxon>
        <taxon>Saccharibacillus</taxon>
    </lineage>
</organism>
<sequence length="85" mass="9516">MIRPIIEFCASNMHHGTQELFDKLEANPEYDVIEYGCLGNCGQCDFGPYAMVNSDVVEAETVEALEKAIEAKMNEEDPWASLDLD</sequence>
<protein>
    <submittedName>
        <fullName evidence="1">DUF1450 domain-containing protein</fullName>
    </submittedName>
</protein>
<evidence type="ECO:0000313" key="2">
    <source>
        <dbReference type="Proteomes" id="UP000316968"/>
    </source>
</evidence>
<dbReference type="EMBL" id="CP041217">
    <property type="protein sequence ID" value="QDH20547.1"/>
    <property type="molecule type" value="Genomic_DNA"/>
</dbReference>
<dbReference type="SUPFAM" id="SSF52833">
    <property type="entry name" value="Thioredoxin-like"/>
    <property type="match status" value="1"/>
</dbReference>
<evidence type="ECO:0000313" key="1">
    <source>
        <dbReference type="EMBL" id="QDH20547.1"/>
    </source>
</evidence>
<dbReference type="InterPro" id="IPR036249">
    <property type="entry name" value="Thioredoxin-like_sf"/>
</dbReference>
<dbReference type="KEGG" id="saca:FFV09_06515"/>
<dbReference type="NCBIfam" id="NF010190">
    <property type="entry name" value="PRK13669.1"/>
    <property type="match status" value="1"/>
</dbReference>
<dbReference type="Proteomes" id="UP000316968">
    <property type="component" value="Chromosome"/>
</dbReference>
<accession>A0A4Y6UW95</accession>
<proteinExistence type="predicted"/>
<dbReference type="AlphaFoldDB" id="A0A4Y6UW95"/>
<name>A0A4Y6UW95_SACBS</name>